<dbReference type="SUPFAM" id="SSF51905">
    <property type="entry name" value="FAD/NAD(P)-binding domain"/>
    <property type="match status" value="1"/>
</dbReference>
<dbReference type="STRING" id="1298598.JCM21714_2772"/>
<comment type="catalytic activity">
    <reaction evidence="4">
        <text>glycine + O2 + H2O = glyoxylate + H2O2 + NH4(+)</text>
        <dbReference type="Rhea" id="RHEA:11532"/>
        <dbReference type="ChEBI" id="CHEBI:15377"/>
        <dbReference type="ChEBI" id="CHEBI:15379"/>
        <dbReference type="ChEBI" id="CHEBI:16240"/>
        <dbReference type="ChEBI" id="CHEBI:28938"/>
        <dbReference type="ChEBI" id="CHEBI:36655"/>
        <dbReference type="ChEBI" id="CHEBI:57305"/>
        <dbReference type="EC" id="1.4.3.19"/>
    </reaction>
</comment>
<protein>
    <recommendedName>
        <fullName evidence="5">glycine oxidase</fullName>
        <ecNumber evidence="5">1.4.3.19</ecNumber>
    </recommendedName>
</protein>
<comment type="pathway">
    <text evidence="1">Cofactor biosynthesis; thiamine diphosphate biosynthesis.</text>
</comment>
<dbReference type="InterPro" id="IPR006076">
    <property type="entry name" value="FAD-dep_OxRdtase"/>
</dbReference>
<organism evidence="7 8">
    <name type="scientific">Gracilibacillus boraciitolerans JCM 21714</name>
    <dbReference type="NCBI Taxonomy" id="1298598"/>
    <lineage>
        <taxon>Bacteria</taxon>
        <taxon>Bacillati</taxon>
        <taxon>Bacillota</taxon>
        <taxon>Bacilli</taxon>
        <taxon>Bacillales</taxon>
        <taxon>Bacillaceae</taxon>
        <taxon>Gracilibacillus</taxon>
    </lineage>
</organism>
<comment type="caution">
    <text evidence="7">The sequence shown here is derived from an EMBL/GenBank/DDBJ whole genome shotgun (WGS) entry which is preliminary data.</text>
</comment>
<dbReference type="RefSeq" id="WP_052000516.1">
    <property type="nucleotide sequence ID" value="NZ_BAVS01000014.1"/>
</dbReference>
<evidence type="ECO:0000313" key="7">
    <source>
        <dbReference type="EMBL" id="GAE93670.1"/>
    </source>
</evidence>
<dbReference type="EMBL" id="BAVS01000014">
    <property type="protein sequence ID" value="GAE93670.1"/>
    <property type="molecule type" value="Genomic_DNA"/>
</dbReference>
<sequence>MSNQFDQIIVGGGIIGVSIAYQLSKRGYQVLLLEAKEIGAEASSAAAGMLGVQVEFKEDSPMFQFAKESRSLYPKLAIDLYSESGIDIQFEEKGAFKLIYREEEKDQLKAIQVFQHQNGVEAHIVSPQEMGEKEIAKDFYQALECPNEGQVSAPHLTKAFAKAAEHYGAKIIEQTEVQQLVIMNNKVMGVKTSNQCFNAEQVIIACGFRCSAFEKYLPSLKVIPVKGECISVITEKPLIQSTIFTESCYLVPKQGNRIIIGGATSKPYQSDKQVNVESILYLLNSAKKVLPNISEASIEKIWAGVRPLSGDGYPYLGESSAISGLFIATGHYRNGILLAPNTSIFMADLIEGKTVEPNYVEAFSLSRTYQISG</sequence>
<evidence type="ECO:0000256" key="3">
    <source>
        <dbReference type="ARBA" id="ARBA00023002"/>
    </source>
</evidence>
<keyword evidence="2" id="KW-0784">Thiamine biosynthesis</keyword>
<dbReference type="eggNOG" id="COG0665">
    <property type="taxonomic scope" value="Bacteria"/>
</dbReference>
<dbReference type="OrthoDB" id="9794226at2"/>
<dbReference type="InterPro" id="IPR012727">
    <property type="entry name" value="Gly_oxidase_ThiO"/>
</dbReference>
<evidence type="ECO:0000256" key="5">
    <source>
        <dbReference type="ARBA" id="ARBA00050018"/>
    </source>
</evidence>
<proteinExistence type="predicted"/>
<dbReference type="EC" id="1.4.3.19" evidence="5"/>
<dbReference type="UniPathway" id="UPA00060"/>
<evidence type="ECO:0000256" key="2">
    <source>
        <dbReference type="ARBA" id="ARBA00022977"/>
    </source>
</evidence>
<evidence type="ECO:0000256" key="1">
    <source>
        <dbReference type="ARBA" id="ARBA00004948"/>
    </source>
</evidence>
<dbReference type="GO" id="GO:0005737">
    <property type="term" value="C:cytoplasm"/>
    <property type="evidence" value="ECO:0007669"/>
    <property type="project" value="TreeGrafter"/>
</dbReference>
<accession>W4VJT5</accession>
<gene>
    <name evidence="7" type="ORF">JCM21714_2772</name>
</gene>
<keyword evidence="3" id="KW-0560">Oxidoreductase</keyword>
<name>W4VJT5_9BACI</name>
<dbReference type="InterPro" id="IPR036188">
    <property type="entry name" value="FAD/NAD-bd_sf"/>
</dbReference>
<dbReference type="PANTHER" id="PTHR13847:SF289">
    <property type="entry name" value="GLYCINE OXIDASE"/>
    <property type="match status" value="1"/>
</dbReference>
<dbReference type="GO" id="GO:0043799">
    <property type="term" value="F:glycine oxidase activity"/>
    <property type="evidence" value="ECO:0007669"/>
    <property type="project" value="UniProtKB-EC"/>
</dbReference>
<dbReference type="Proteomes" id="UP000019102">
    <property type="component" value="Unassembled WGS sequence"/>
</dbReference>
<reference evidence="7 8" key="1">
    <citation type="journal article" date="2014" name="Genome Announc.">
        <title>Draft Genome Sequence of the Boron-Tolerant and Moderately Halotolerant Bacterium Gracilibacillus boraciitolerans JCM 21714T.</title>
        <authorList>
            <person name="Ahmed I."/>
            <person name="Oshima K."/>
            <person name="Suda W."/>
            <person name="Kitamura K."/>
            <person name="Iida T."/>
            <person name="Ohmori Y."/>
            <person name="Fujiwara T."/>
            <person name="Hattori M."/>
            <person name="Ohkuma M."/>
        </authorList>
    </citation>
    <scope>NUCLEOTIDE SEQUENCE [LARGE SCALE GENOMIC DNA]</scope>
    <source>
        <strain evidence="7 8">JCM 21714</strain>
    </source>
</reference>
<dbReference type="PANTHER" id="PTHR13847">
    <property type="entry name" value="SARCOSINE DEHYDROGENASE-RELATED"/>
    <property type="match status" value="1"/>
</dbReference>
<dbReference type="Gene3D" id="3.50.50.60">
    <property type="entry name" value="FAD/NAD(P)-binding domain"/>
    <property type="match status" value="1"/>
</dbReference>
<dbReference type="GO" id="GO:0009229">
    <property type="term" value="P:thiamine diphosphate biosynthetic process"/>
    <property type="evidence" value="ECO:0007669"/>
    <property type="project" value="UniProtKB-UniPathway"/>
</dbReference>
<evidence type="ECO:0000256" key="4">
    <source>
        <dbReference type="ARBA" id="ARBA00049872"/>
    </source>
</evidence>
<dbReference type="SUPFAM" id="SSF54373">
    <property type="entry name" value="FAD-linked reductases, C-terminal domain"/>
    <property type="match status" value="1"/>
</dbReference>
<dbReference type="GO" id="GO:0009228">
    <property type="term" value="P:thiamine biosynthetic process"/>
    <property type="evidence" value="ECO:0007669"/>
    <property type="project" value="UniProtKB-KW"/>
</dbReference>
<dbReference type="NCBIfam" id="TIGR02352">
    <property type="entry name" value="thiamin_ThiO"/>
    <property type="match status" value="1"/>
</dbReference>
<evidence type="ECO:0000259" key="6">
    <source>
        <dbReference type="Pfam" id="PF01266"/>
    </source>
</evidence>
<dbReference type="Gene3D" id="3.30.9.10">
    <property type="entry name" value="D-Amino Acid Oxidase, subunit A, domain 2"/>
    <property type="match status" value="1"/>
</dbReference>
<dbReference type="Pfam" id="PF01266">
    <property type="entry name" value="DAO"/>
    <property type="match status" value="1"/>
</dbReference>
<evidence type="ECO:0000313" key="8">
    <source>
        <dbReference type="Proteomes" id="UP000019102"/>
    </source>
</evidence>
<feature type="domain" description="FAD dependent oxidoreductase" evidence="6">
    <location>
        <begin position="8"/>
        <end position="349"/>
    </location>
</feature>
<dbReference type="AlphaFoldDB" id="W4VJT5"/>
<keyword evidence="8" id="KW-1185">Reference proteome</keyword>
<dbReference type="GO" id="GO:0050660">
    <property type="term" value="F:flavin adenine dinucleotide binding"/>
    <property type="evidence" value="ECO:0007669"/>
    <property type="project" value="InterPro"/>
</dbReference>